<dbReference type="PANTHER" id="PTHR11739">
    <property type="entry name" value="CITRATE SYNTHASE"/>
    <property type="match status" value="1"/>
</dbReference>
<reference evidence="2" key="1">
    <citation type="submission" date="2017-05" db="UniProtKB">
        <authorList>
            <consortium name="EnsemblMetazoa"/>
        </authorList>
    </citation>
    <scope>IDENTIFICATION</scope>
</reference>
<sequence length="400" mass="44520">MALKAGFSLLTFSRQCLPASQKWMPSLNNVRYMHHKDEIKERLAAIIPEKQKEVKEFRAQYGNTPVGEVTVDMMYGGMRGIKGLVTETSLLDPEEGIRFRGYSIPECQELLPKAEGGAEPLPEGIFYLMLTGEVPTKEQVQAVSREWASRADLPHHVVQLVNNFPSSLHPMSQFSSAITAMQSDSHFAKAYSEGIHKSKYWEATYEDCMDLIAKLPSLAALIYRNIYKDGKIVAVDPNLDWGANFSAMLGYDDPQFIELLRLYLTIHSDHEGGNVSAHTTHLIGSALSDPYLSFAGGMNGLAGPLHGLANQEVLVWLTNVVKEIGENATKEQLVEFLWKTLKSGQHYGMTEMSYYTVLFGVSRALGVLASLTWDRALGLPIERPKSFTTEALKKLCICVL</sequence>
<accession>A0A1X7V0U2</accession>
<dbReference type="eggNOG" id="KOG2617">
    <property type="taxonomic scope" value="Eukaryota"/>
</dbReference>
<dbReference type="InterPro" id="IPR002020">
    <property type="entry name" value="Citrate_synthase"/>
</dbReference>
<dbReference type="STRING" id="400682.A0A1X7V0U2"/>
<dbReference type="PANTHER" id="PTHR11739:SF8">
    <property type="entry name" value="CITRATE SYNTHASE, MITOCHONDRIAL"/>
    <property type="match status" value="1"/>
</dbReference>
<proteinExistence type="inferred from homology"/>
<evidence type="ECO:0000256" key="1">
    <source>
        <dbReference type="RuleBase" id="RU000441"/>
    </source>
</evidence>
<dbReference type="SUPFAM" id="SSF48256">
    <property type="entry name" value="Citrate synthase"/>
    <property type="match status" value="1"/>
</dbReference>
<organism evidence="2">
    <name type="scientific">Amphimedon queenslandica</name>
    <name type="common">Sponge</name>
    <dbReference type="NCBI Taxonomy" id="400682"/>
    <lineage>
        <taxon>Eukaryota</taxon>
        <taxon>Metazoa</taxon>
        <taxon>Porifera</taxon>
        <taxon>Demospongiae</taxon>
        <taxon>Heteroscleromorpha</taxon>
        <taxon>Haplosclerida</taxon>
        <taxon>Niphatidae</taxon>
        <taxon>Amphimedon</taxon>
    </lineage>
</organism>
<protein>
    <recommendedName>
        <fullName evidence="1">Citrate synthase</fullName>
    </recommendedName>
</protein>
<dbReference type="OMA" id="VLEWLFK"/>
<dbReference type="AlphaFoldDB" id="A0A1X7V0U2"/>
<dbReference type="Pfam" id="PF00285">
    <property type="entry name" value="Citrate_synt"/>
    <property type="match status" value="1"/>
</dbReference>
<name>A0A1X7V0U2_AMPQE</name>
<dbReference type="OrthoDB" id="8017587at2759"/>
<dbReference type="FunFam" id="1.10.580.10:FF:000001">
    <property type="entry name" value="Citrate synthase"/>
    <property type="match status" value="1"/>
</dbReference>
<dbReference type="FunCoup" id="A0A1X7V0U2">
    <property type="interactions" value="819"/>
</dbReference>
<dbReference type="InterPro" id="IPR016142">
    <property type="entry name" value="Citrate_synth-like_lrg_a-sub"/>
</dbReference>
<dbReference type="GO" id="GO:0046912">
    <property type="term" value="F:acyltransferase activity, acyl groups converted into alkyl on transfer"/>
    <property type="evidence" value="ECO:0007669"/>
    <property type="project" value="InterPro"/>
</dbReference>
<dbReference type="Gene3D" id="1.10.580.10">
    <property type="entry name" value="Citrate Synthase, domain 1"/>
    <property type="match status" value="2"/>
</dbReference>
<dbReference type="InterPro" id="IPR036969">
    <property type="entry name" value="Citrate_synthase_sf"/>
</dbReference>
<evidence type="ECO:0000313" key="2">
    <source>
        <dbReference type="EnsemblMetazoa" id="Aqu2.1.33571_001"/>
    </source>
</evidence>
<dbReference type="GO" id="GO:0005975">
    <property type="term" value="P:carbohydrate metabolic process"/>
    <property type="evidence" value="ECO:0007669"/>
    <property type="project" value="TreeGrafter"/>
</dbReference>
<dbReference type="NCBIfam" id="NF007128">
    <property type="entry name" value="PRK09569.1"/>
    <property type="match status" value="1"/>
</dbReference>
<dbReference type="GO" id="GO:0006099">
    <property type="term" value="P:tricarboxylic acid cycle"/>
    <property type="evidence" value="ECO:0007669"/>
    <property type="project" value="TreeGrafter"/>
</dbReference>
<dbReference type="PRINTS" id="PR00143">
    <property type="entry name" value="CITRTSNTHASE"/>
</dbReference>
<dbReference type="GO" id="GO:0005759">
    <property type="term" value="C:mitochondrial matrix"/>
    <property type="evidence" value="ECO:0007669"/>
    <property type="project" value="TreeGrafter"/>
</dbReference>
<comment type="similarity">
    <text evidence="1">Belongs to the citrate synthase family.</text>
</comment>
<dbReference type="EnsemblMetazoa" id="Aqu2.1.33571_001">
    <property type="protein sequence ID" value="Aqu2.1.33571_001"/>
    <property type="gene ID" value="Aqu2.1.33571"/>
</dbReference>
<keyword evidence="1" id="KW-0808">Transferase</keyword>
<dbReference type="InParanoid" id="A0A1X7V0U2"/>